<dbReference type="PANTHER" id="PTHR24198">
    <property type="entry name" value="ANKYRIN REPEAT AND PROTEIN KINASE DOMAIN-CONTAINING PROTEIN"/>
    <property type="match status" value="1"/>
</dbReference>
<organism evidence="5 6">
    <name type="scientific">Leucothrix arctica</name>
    <dbReference type="NCBI Taxonomy" id="1481894"/>
    <lineage>
        <taxon>Bacteria</taxon>
        <taxon>Pseudomonadati</taxon>
        <taxon>Pseudomonadota</taxon>
        <taxon>Gammaproteobacteria</taxon>
        <taxon>Thiotrichales</taxon>
        <taxon>Thiotrichaceae</taxon>
        <taxon>Leucothrix</taxon>
    </lineage>
</organism>
<evidence type="ECO:0000313" key="6">
    <source>
        <dbReference type="Proteomes" id="UP000245506"/>
    </source>
</evidence>
<evidence type="ECO:0000256" key="3">
    <source>
        <dbReference type="PROSITE-ProRule" id="PRU00023"/>
    </source>
</evidence>
<keyword evidence="6" id="KW-1185">Reference proteome</keyword>
<protein>
    <submittedName>
        <fullName evidence="5">Uncharacterized protein</fullName>
    </submittedName>
</protein>
<sequence length="307" mass="34312">MHLQRAILRLLISVVLMLSISSIATANECLAYAHKSVEQNSRNLFNQCGFHGSQWSSDFNRWNTECNSMSGRDRRHRLQMREGFLSQCPTVAYSGAGRNYQRKLSLALLKAVQEGSLRRTELLVQAGANLSAQPQWLPASPLYTAIKSKSYHLVRFLLRNGAKSHLLANGEMNMLSLLLQSQDTNYAMFEFLLQNGANPNLLGKQADVDYPLVIAAAKGDFRSADLLLRYKADPNLYLGRSALQLAVEQDHYPLSRALIQRGANPNLGIGGKRCDGIMALDLAFRNAQERVVDLLMDNHALAQRECH</sequence>
<feature type="repeat" description="ANK" evidence="3">
    <location>
        <begin position="238"/>
        <end position="266"/>
    </location>
</feature>
<dbReference type="Proteomes" id="UP000245506">
    <property type="component" value="Unassembled WGS sequence"/>
</dbReference>
<evidence type="ECO:0000256" key="4">
    <source>
        <dbReference type="SAM" id="SignalP"/>
    </source>
</evidence>
<dbReference type="EMBL" id="QGKL01000032">
    <property type="protein sequence ID" value="PWQ95725.1"/>
    <property type="molecule type" value="Genomic_DNA"/>
</dbReference>
<feature type="signal peptide" evidence="4">
    <location>
        <begin position="1"/>
        <end position="26"/>
    </location>
</feature>
<dbReference type="InterPro" id="IPR002110">
    <property type="entry name" value="Ankyrin_rpt"/>
</dbReference>
<keyword evidence="4" id="KW-0732">Signal</keyword>
<dbReference type="OrthoDB" id="5622915at2"/>
<dbReference type="SUPFAM" id="SSF48403">
    <property type="entry name" value="Ankyrin repeat"/>
    <property type="match status" value="1"/>
</dbReference>
<dbReference type="SMART" id="SM00248">
    <property type="entry name" value="ANK"/>
    <property type="match status" value="6"/>
</dbReference>
<dbReference type="AlphaFoldDB" id="A0A317CAL4"/>
<keyword evidence="2 3" id="KW-0040">ANK repeat</keyword>
<comment type="caution">
    <text evidence="5">The sequence shown here is derived from an EMBL/GenBank/DDBJ whole genome shotgun (WGS) entry which is preliminary data.</text>
</comment>
<feature type="chain" id="PRO_5016465928" evidence="4">
    <location>
        <begin position="27"/>
        <end position="307"/>
    </location>
</feature>
<accession>A0A317CAL4</accession>
<proteinExistence type="predicted"/>
<dbReference type="Gene3D" id="1.25.40.20">
    <property type="entry name" value="Ankyrin repeat-containing domain"/>
    <property type="match status" value="2"/>
</dbReference>
<dbReference type="Pfam" id="PF12796">
    <property type="entry name" value="Ank_2"/>
    <property type="match status" value="1"/>
</dbReference>
<name>A0A317CAL4_9GAMM</name>
<keyword evidence="1" id="KW-0677">Repeat</keyword>
<dbReference type="PROSITE" id="PS50088">
    <property type="entry name" value="ANK_REPEAT"/>
    <property type="match status" value="1"/>
</dbReference>
<dbReference type="InterPro" id="IPR036770">
    <property type="entry name" value="Ankyrin_rpt-contain_sf"/>
</dbReference>
<dbReference type="PANTHER" id="PTHR24198:SF165">
    <property type="entry name" value="ANKYRIN REPEAT-CONTAINING PROTEIN-RELATED"/>
    <property type="match status" value="1"/>
</dbReference>
<evidence type="ECO:0000256" key="2">
    <source>
        <dbReference type="ARBA" id="ARBA00023043"/>
    </source>
</evidence>
<gene>
    <name evidence="5" type="ORF">DKT75_11870</name>
</gene>
<dbReference type="PROSITE" id="PS50297">
    <property type="entry name" value="ANK_REP_REGION"/>
    <property type="match status" value="1"/>
</dbReference>
<evidence type="ECO:0000256" key="1">
    <source>
        <dbReference type="ARBA" id="ARBA00022737"/>
    </source>
</evidence>
<evidence type="ECO:0000313" key="5">
    <source>
        <dbReference type="EMBL" id="PWQ95725.1"/>
    </source>
</evidence>
<reference evidence="5 6" key="1">
    <citation type="submission" date="2018-05" db="EMBL/GenBank/DDBJ databases">
        <title>Leucothrix arctica sp. nov., isolated from Arctic seawater.</title>
        <authorList>
            <person name="Choi A."/>
            <person name="Baek K."/>
        </authorList>
    </citation>
    <scope>NUCLEOTIDE SEQUENCE [LARGE SCALE GENOMIC DNA]</scope>
    <source>
        <strain evidence="5 6">IMCC9719</strain>
    </source>
</reference>